<dbReference type="OrthoDB" id="2019494at2759"/>
<dbReference type="GO" id="GO:0005634">
    <property type="term" value="C:nucleus"/>
    <property type="evidence" value="ECO:0007669"/>
    <property type="project" value="UniProtKB-SubCell"/>
</dbReference>
<evidence type="ECO:0000256" key="2">
    <source>
        <dbReference type="ARBA" id="ARBA00023015"/>
    </source>
</evidence>
<sequence>MDSNSRYQVQQQHQPNSGLLRFRSAPTQVLSNFKQGEASSINANPWEGSEPLLRFFNSGDTLDTTSPTIREFVDNKDSNENKQPKESTISSSSPSLSPLSRMNSQQGYSTSVLPSRYPRHDSTVTVSSSMMVGSVGMDQGGKSFNPNLLRQSSFPSGNFSNSISFHNGYDGMRGVENFGGVNGSDGEHRISMNRMKNHISFSPRSPSSLGILSPTSKMGTEGLRVTSPEDGRHGGSNGDARYYGPGFPYTSWNETSNPKRQRNSNDELLSEAQNGDLGNQVHSLSYHLSLPRASSEMFAMDNLLQFNDSVPCKIRAKRGFATHPRSIAERVRRTRISERIRKLQELVPNMEKQTSTAEMLDLAVDYIKNLQNQFKNLSERRAKCKCINMQKPETDKIA</sequence>
<feature type="region of interest" description="Disordered" evidence="7">
    <location>
        <begin position="57"/>
        <end position="121"/>
    </location>
</feature>
<keyword evidence="6" id="KW-0175">Coiled coil</keyword>
<evidence type="ECO:0000313" key="10">
    <source>
        <dbReference type="EMBL" id="KOM38819.1"/>
    </source>
</evidence>
<dbReference type="GO" id="GO:0000981">
    <property type="term" value="F:DNA-binding transcription factor activity, RNA polymerase II-specific"/>
    <property type="evidence" value="ECO:0007669"/>
    <property type="project" value="TreeGrafter"/>
</dbReference>
<dbReference type="Proteomes" id="UP000743370">
    <property type="component" value="Unassembled WGS sequence"/>
</dbReference>
<accession>A0A0L9U8L5</accession>
<dbReference type="SUPFAM" id="SSF47459">
    <property type="entry name" value="HLH, helix-loop-helix DNA-binding domain"/>
    <property type="match status" value="1"/>
</dbReference>
<feature type="coiled-coil region" evidence="6">
    <location>
        <begin position="333"/>
        <end position="387"/>
    </location>
</feature>
<organism evidence="10 11">
    <name type="scientific">Phaseolus angularis</name>
    <name type="common">Azuki bean</name>
    <name type="synonym">Vigna angularis</name>
    <dbReference type="NCBI Taxonomy" id="3914"/>
    <lineage>
        <taxon>Eukaryota</taxon>
        <taxon>Viridiplantae</taxon>
        <taxon>Streptophyta</taxon>
        <taxon>Embryophyta</taxon>
        <taxon>Tracheophyta</taxon>
        <taxon>Spermatophyta</taxon>
        <taxon>Magnoliopsida</taxon>
        <taxon>eudicotyledons</taxon>
        <taxon>Gunneridae</taxon>
        <taxon>Pentapetalae</taxon>
        <taxon>rosids</taxon>
        <taxon>fabids</taxon>
        <taxon>Fabales</taxon>
        <taxon>Fabaceae</taxon>
        <taxon>Papilionoideae</taxon>
        <taxon>50 kb inversion clade</taxon>
        <taxon>NPAAA clade</taxon>
        <taxon>indigoferoid/millettioid clade</taxon>
        <taxon>Phaseoleae</taxon>
        <taxon>Vigna</taxon>
    </lineage>
</organism>
<protein>
    <submittedName>
        <fullName evidence="9">Transcription factor bHLH130 Basic helix-loop-helix protein</fullName>
    </submittedName>
</protein>
<dbReference type="AlphaFoldDB" id="A0A0L9U8L5"/>
<dbReference type="Pfam" id="PF00010">
    <property type="entry name" value="HLH"/>
    <property type="match status" value="1"/>
</dbReference>
<reference evidence="11" key="1">
    <citation type="journal article" date="2015" name="Proc. Natl. Acad. Sci. U.S.A.">
        <title>Genome sequencing of adzuki bean (Vigna angularis) provides insight into high starch and low fat accumulation and domestication.</title>
        <authorList>
            <person name="Yang K."/>
            <person name="Tian Z."/>
            <person name="Chen C."/>
            <person name="Luo L."/>
            <person name="Zhao B."/>
            <person name="Wang Z."/>
            <person name="Yu L."/>
            <person name="Li Y."/>
            <person name="Sun Y."/>
            <person name="Li W."/>
            <person name="Chen Y."/>
            <person name="Li Y."/>
            <person name="Zhang Y."/>
            <person name="Ai D."/>
            <person name="Zhao J."/>
            <person name="Shang C."/>
            <person name="Ma Y."/>
            <person name="Wu B."/>
            <person name="Wang M."/>
            <person name="Gao L."/>
            <person name="Sun D."/>
            <person name="Zhang P."/>
            <person name="Guo F."/>
            <person name="Wang W."/>
            <person name="Li Y."/>
            <person name="Wang J."/>
            <person name="Varshney R.K."/>
            <person name="Wang J."/>
            <person name="Ling H.Q."/>
            <person name="Wan P."/>
        </authorList>
    </citation>
    <scope>NUCLEOTIDE SEQUENCE</scope>
    <source>
        <strain evidence="11">cv. Jingnong 6</strain>
    </source>
</reference>
<evidence type="ECO:0000256" key="5">
    <source>
        <dbReference type="ARBA" id="ARBA00023242"/>
    </source>
</evidence>
<dbReference type="FunFam" id="4.10.280.10:FF:000021">
    <property type="entry name" value="Transcription factor bHLH130 family"/>
    <property type="match status" value="1"/>
</dbReference>
<dbReference type="GO" id="GO:0000978">
    <property type="term" value="F:RNA polymerase II cis-regulatory region sequence-specific DNA binding"/>
    <property type="evidence" value="ECO:0007669"/>
    <property type="project" value="TreeGrafter"/>
</dbReference>
<keyword evidence="4" id="KW-0804">Transcription</keyword>
<dbReference type="EMBL" id="CM003373">
    <property type="protein sequence ID" value="KOM38819.1"/>
    <property type="molecule type" value="Genomic_DNA"/>
</dbReference>
<evidence type="ECO:0000256" key="6">
    <source>
        <dbReference type="SAM" id="Coils"/>
    </source>
</evidence>
<dbReference type="InterPro" id="IPR036638">
    <property type="entry name" value="HLH_DNA-bd_sf"/>
</dbReference>
<feature type="compositionally biased region" description="Polar residues" evidence="7">
    <location>
        <begin position="1"/>
        <end position="17"/>
    </location>
</feature>
<dbReference type="Proteomes" id="UP000053144">
    <property type="component" value="Chromosome 3"/>
</dbReference>
<dbReference type="PROSITE" id="PS50888">
    <property type="entry name" value="BHLH"/>
    <property type="match status" value="1"/>
</dbReference>
<dbReference type="STRING" id="3914.A0A0L9U8L5"/>
<dbReference type="CDD" id="cd11393">
    <property type="entry name" value="bHLH_AtbHLH_like"/>
    <property type="match status" value="1"/>
</dbReference>
<dbReference type="Gramene" id="KOM38819">
    <property type="protein sequence ID" value="KOM38819"/>
    <property type="gene ID" value="LR48_Vigan03g220100"/>
</dbReference>
<gene>
    <name evidence="9" type="ORF">HKW66_Vig0049360</name>
    <name evidence="10" type="ORF">LR48_Vigan03g220100</name>
</gene>
<feature type="compositionally biased region" description="Polar residues" evidence="7">
    <location>
        <begin position="199"/>
        <end position="218"/>
    </location>
</feature>
<dbReference type="Gene3D" id="4.10.280.10">
    <property type="entry name" value="Helix-loop-helix DNA-binding domain"/>
    <property type="match status" value="1"/>
</dbReference>
<dbReference type="PANTHER" id="PTHR16223:SF125">
    <property type="entry name" value="OS08G0506700 PROTEIN"/>
    <property type="match status" value="1"/>
</dbReference>
<dbReference type="PANTHER" id="PTHR16223">
    <property type="entry name" value="TRANSCRIPTION FACTOR BHLH83-RELATED"/>
    <property type="match status" value="1"/>
</dbReference>
<name>A0A0L9U8L5_PHAAN</name>
<dbReference type="InterPro" id="IPR011598">
    <property type="entry name" value="bHLH_dom"/>
</dbReference>
<dbReference type="OMA" id="NPWEGSE"/>
<keyword evidence="2" id="KW-0805">Transcription regulation</keyword>
<feature type="compositionally biased region" description="Basic and acidic residues" evidence="7">
    <location>
        <begin position="71"/>
        <end position="85"/>
    </location>
</feature>
<dbReference type="InterPro" id="IPR045239">
    <property type="entry name" value="bHLH95_bHLH"/>
</dbReference>
<dbReference type="InterPro" id="IPR045843">
    <property type="entry name" value="IND-like"/>
</dbReference>
<reference evidence="9 12" key="3">
    <citation type="submission" date="2020-05" db="EMBL/GenBank/DDBJ databases">
        <title>Vigna angularis (adzuki bean) Var. LongXiaoDou No. 4 denovo assembly.</title>
        <authorList>
            <person name="Xiang H."/>
        </authorList>
    </citation>
    <scope>NUCLEOTIDE SEQUENCE [LARGE SCALE GENOMIC DNA]</scope>
    <source>
        <tissue evidence="9">Leaf</tissue>
    </source>
</reference>
<feature type="region of interest" description="Disordered" evidence="7">
    <location>
        <begin position="1"/>
        <end position="23"/>
    </location>
</feature>
<feature type="compositionally biased region" description="Polar residues" evidence="7">
    <location>
        <begin position="101"/>
        <end position="113"/>
    </location>
</feature>
<reference evidence="10" key="2">
    <citation type="submission" date="2015-02" db="EMBL/GenBank/DDBJ databases">
        <authorList>
            <person name="Chooi Y.-H."/>
        </authorList>
    </citation>
    <scope>NUCLEOTIDE SEQUENCE</scope>
    <source>
        <tissue evidence="10">Seedling</tissue>
    </source>
</reference>
<feature type="domain" description="BHLH" evidence="8">
    <location>
        <begin position="320"/>
        <end position="370"/>
    </location>
</feature>
<evidence type="ECO:0000259" key="8">
    <source>
        <dbReference type="PROSITE" id="PS50888"/>
    </source>
</evidence>
<feature type="region of interest" description="Disordered" evidence="7">
    <location>
        <begin position="199"/>
        <end position="220"/>
    </location>
</feature>
<evidence type="ECO:0000256" key="7">
    <source>
        <dbReference type="SAM" id="MobiDB-lite"/>
    </source>
</evidence>
<evidence type="ECO:0000256" key="3">
    <source>
        <dbReference type="ARBA" id="ARBA00023125"/>
    </source>
</evidence>
<proteinExistence type="predicted"/>
<evidence type="ECO:0000313" key="12">
    <source>
        <dbReference type="Proteomes" id="UP000743370"/>
    </source>
</evidence>
<dbReference type="EMBL" id="JABFOF010000002">
    <property type="protein sequence ID" value="KAG2405681.1"/>
    <property type="molecule type" value="Genomic_DNA"/>
</dbReference>
<comment type="subcellular location">
    <subcellularLocation>
        <location evidence="1">Nucleus</location>
    </subcellularLocation>
</comment>
<dbReference type="SMART" id="SM00353">
    <property type="entry name" value="HLH"/>
    <property type="match status" value="1"/>
</dbReference>
<dbReference type="GO" id="GO:0046983">
    <property type="term" value="F:protein dimerization activity"/>
    <property type="evidence" value="ECO:0007669"/>
    <property type="project" value="InterPro"/>
</dbReference>
<feature type="compositionally biased region" description="Polar residues" evidence="7">
    <location>
        <begin position="58"/>
        <end position="68"/>
    </location>
</feature>
<feature type="compositionally biased region" description="Low complexity" evidence="7">
    <location>
        <begin position="90"/>
        <end position="100"/>
    </location>
</feature>
<evidence type="ECO:0000313" key="9">
    <source>
        <dbReference type="EMBL" id="KAG2405681.1"/>
    </source>
</evidence>
<evidence type="ECO:0000313" key="11">
    <source>
        <dbReference type="Proteomes" id="UP000053144"/>
    </source>
</evidence>
<evidence type="ECO:0000256" key="4">
    <source>
        <dbReference type="ARBA" id="ARBA00023163"/>
    </source>
</evidence>
<keyword evidence="3" id="KW-0238">DNA-binding</keyword>
<dbReference type="KEGG" id="var:108327055"/>
<evidence type="ECO:0000256" key="1">
    <source>
        <dbReference type="ARBA" id="ARBA00004123"/>
    </source>
</evidence>
<keyword evidence="5" id="KW-0539">Nucleus</keyword>